<feature type="compositionally biased region" description="Low complexity" evidence="1">
    <location>
        <begin position="121"/>
        <end position="141"/>
    </location>
</feature>
<name>K0RDV0_THAOC</name>
<feature type="compositionally biased region" description="Basic and acidic residues" evidence="1">
    <location>
        <begin position="19"/>
        <end position="37"/>
    </location>
</feature>
<feature type="compositionally biased region" description="Polar residues" evidence="1">
    <location>
        <begin position="142"/>
        <end position="151"/>
    </location>
</feature>
<evidence type="ECO:0000256" key="1">
    <source>
        <dbReference type="SAM" id="MobiDB-lite"/>
    </source>
</evidence>
<reference evidence="2 3" key="1">
    <citation type="journal article" date="2012" name="Genome Biol.">
        <title>Genome and low-iron response of an oceanic diatom adapted to chronic iron limitation.</title>
        <authorList>
            <person name="Lommer M."/>
            <person name="Specht M."/>
            <person name="Roy A.S."/>
            <person name="Kraemer L."/>
            <person name="Andreson R."/>
            <person name="Gutowska M.A."/>
            <person name="Wolf J."/>
            <person name="Bergner S.V."/>
            <person name="Schilhabel M.B."/>
            <person name="Klostermeier U.C."/>
            <person name="Beiko R.G."/>
            <person name="Rosenstiel P."/>
            <person name="Hippler M."/>
            <person name="Laroche J."/>
        </authorList>
    </citation>
    <scope>NUCLEOTIDE SEQUENCE [LARGE SCALE GENOMIC DNA]</scope>
    <source>
        <strain evidence="2 3">CCMP1005</strain>
    </source>
</reference>
<feature type="region of interest" description="Disordered" evidence="1">
    <location>
        <begin position="54"/>
        <end position="151"/>
    </location>
</feature>
<proteinExistence type="predicted"/>
<keyword evidence="3" id="KW-1185">Reference proteome</keyword>
<dbReference type="EMBL" id="AGNL01041679">
    <property type="protein sequence ID" value="EJK51415.1"/>
    <property type="molecule type" value="Genomic_DNA"/>
</dbReference>
<comment type="caution">
    <text evidence="2">The sequence shown here is derived from an EMBL/GenBank/DDBJ whole genome shotgun (WGS) entry which is preliminary data.</text>
</comment>
<feature type="region of interest" description="Disordered" evidence="1">
    <location>
        <begin position="17"/>
        <end position="37"/>
    </location>
</feature>
<feature type="compositionally biased region" description="Basic and acidic residues" evidence="1">
    <location>
        <begin position="106"/>
        <end position="120"/>
    </location>
</feature>
<evidence type="ECO:0000313" key="3">
    <source>
        <dbReference type="Proteomes" id="UP000266841"/>
    </source>
</evidence>
<gene>
    <name evidence="2" type="ORF">THAOC_29409</name>
</gene>
<feature type="compositionally biased region" description="Basic and acidic residues" evidence="1">
    <location>
        <begin position="63"/>
        <end position="75"/>
    </location>
</feature>
<protein>
    <submittedName>
        <fullName evidence="2">Uncharacterized protein</fullName>
    </submittedName>
</protein>
<feature type="non-terminal residue" evidence="2">
    <location>
        <position position="1"/>
    </location>
</feature>
<evidence type="ECO:0000313" key="2">
    <source>
        <dbReference type="EMBL" id="EJK51415.1"/>
    </source>
</evidence>
<sequence>CSSRLAAVWDIPAVADQAAADRDDKSQDDVVHRSHSRDARLCLREAAVRVALDAADPVTTDRTAADRAATDRAAERSSPQQSRHRRSRLQDALAAADRRRPAAVRDALDTADRVDRDYAVRDAIASADEAAADRAAATTADPQQTWPPESD</sequence>
<organism evidence="2 3">
    <name type="scientific">Thalassiosira oceanica</name>
    <name type="common">Marine diatom</name>
    <dbReference type="NCBI Taxonomy" id="159749"/>
    <lineage>
        <taxon>Eukaryota</taxon>
        <taxon>Sar</taxon>
        <taxon>Stramenopiles</taxon>
        <taxon>Ochrophyta</taxon>
        <taxon>Bacillariophyta</taxon>
        <taxon>Coscinodiscophyceae</taxon>
        <taxon>Thalassiosirophycidae</taxon>
        <taxon>Thalassiosirales</taxon>
        <taxon>Thalassiosiraceae</taxon>
        <taxon>Thalassiosira</taxon>
    </lineage>
</organism>
<dbReference type="Proteomes" id="UP000266841">
    <property type="component" value="Unassembled WGS sequence"/>
</dbReference>
<dbReference type="AlphaFoldDB" id="K0RDV0"/>
<accession>K0RDV0</accession>